<evidence type="ECO:0000259" key="3">
    <source>
        <dbReference type="PROSITE" id="PS50994"/>
    </source>
</evidence>
<dbReference type="Pfam" id="PF00665">
    <property type="entry name" value="rve"/>
    <property type="match status" value="1"/>
</dbReference>
<keyword evidence="5" id="KW-1185">Reference proteome</keyword>
<dbReference type="InterPro" id="IPR039537">
    <property type="entry name" value="Retrotran_Ty1/copia-like"/>
</dbReference>
<dbReference type="Pfam" id="PF13976">
    <property type="entry name" value="gag_pre-integrs"/>
    <property type="match status" value="1"/>
</dbReference>
<dbReference type="PROSITE" id="PS50994">
    <property type="entry name" value="INTEGRASE"/>
    <property type="match status" value="1"/>
</dbReference>
<dbReference type="InterPro" id="IPR012337">
    <property type="entry name" value="RNaseH-like_sf"/>
</dbReference>
<accession>A0ABQ5GQI1</accession>
<dbReference type="PANTHER" id="PTHR42648">
    <property type="entry name" value="TRANSPOSASE, PUTATIVE-RELATED"/>
    <property type="match status" value="1"/>
</dbReference>
<dbReference type="Pfam" id="PF22936">
    <property type="entry name" value="Pol_BBD"/>
    <property type="match status" value="1"/>
</dbReference>
<dbReference type="InterPro" id="IPR001584">
    <property type="entry name" value="Integrase_cat-core"/>
</dbReference>
<dbReference type="PANTHER" id="PTHR42648:SF18">
    <property type="entry name" value="RETROTRANSPOSON, UNCLASSIFIED-LIKE PROTEIN"/>
    <property type="match status" value="1"/>
</dbReference>
<evidence type="ECO:0000313" key="5">
    <source>
        <dbReference type="Proteomes" id="UP001151760"/>
    </source>
</evidence>
<protein>
    <submittedName>
        <fullName evidence="4">Retrovirus-related pol polyprotein from transposon TNT 1-94</fullName>
    </submittedName>
</protein>
<dbReference type="Gene3D" id="3.30.420.10">
    <property type="entry name" value="Ribonuclease H-like superfamily/Ribonuclease H"/>
    <property type="match status" value="1"/>
</dbReference>
<organism evidence="4 5">
    <name type="scientific">Tanacetum coccineum</name>
    <dbReference type="NCBI Taxonomy" id="301880"/>
    <lineage>
        <taxon>Eukaryota</taxon>
        <taxon>Viridiplantae</taxon>
        <taxon>Streptophyta</taxon>
        <taxon>Embryophyta</taxon>
        <taxon>Tracheophyta</taxon>
        <taxon>Spermatophyta</taxon>
        <taxon>Magnoliopsida</taxon>
        <taxon>eudicotyledons</taxon>
        <taxon>Gunneridae</taxon>
        <taxon>Pentapetalae</taxon>
        <taxon>asterids</taxon>
        <taxon>campanulids</taxon>
        <taxon>Asterales</taxon>
        <taxon>Asteraceae</taxon>
        <taxon>Asteroideae</taxon>
        <taxon>Anthemideae</taxon>
        <taxon>Anthemidinae</taxon>
        <taxon>Tanacetum</taxon>
    </lineage>
</organism>
<dbReference type="EMBL" id="BQNB010018757">
    <property type="protein sequence ID" value="GJT77926.1"/>
    <property type="molecule type" value="Genomic_DNA"/>
</dbReference>
<evidence type="ECO:0000313" key="4">
    <source>
        <dbReference type="EMBL" id="GJT77926.1"/>
    </source>
</evidence>
<gene>
    <name evidence="4" type="ORF">Tco_1044651</name>
</gene>
<reference evidence="4" key="1">
    <citation type="journal article" date="2022" name="Int. J. Mol. Sci.">
        <title>Draft Genome of Tanacetum Coccineum: Genomic Comparison of Closely Related Tanacetum-Family Plants.</title>
        <authorList>
            <person name="Yamashiro T."/>
            <person name="Shiraishi A."/>
            <person name="Nakayama K."/>
            <person name="Satake H."/>
        </authorList>
    </citation>
    <scope>NUCLEOTIDE SEQUENCE</scope>
</reference>
<feature type="coiled-coil region" evidence="2">
    <location>
        <begin position="214"/>
        <end position="289"/>
    </location>
</feature>
<comment type="caution">
    <text evidence="4">The sequence shown here is derived from an EMBL/GenBank/DDBJ whole genome shotgun (WGS) entry which is preliminary data.</text>
</comment>
<dbReference type="SUPFAM" id="SSF53098">
    <property type="entry name" value="Ribonuclease H-like"/>
    <property type="match status" value="1"/>
</dbReference>
<reference evidence="4" key="2">
    <citation type="submission" date="2022-01" db="EMBL/GenBank/DDBJ databases">
        <authorList>
            <person name="Yamashiro T."/>
            <person name="Shiraishi A."/>
            <person name="Satake H."/>
            <person name="Nakayama K."/>
        </authorList>
    </citation>
    <scope>NUCLEOTIDE SEQUENCE</scope>
</reference>
<name>A0ABQ5GQI1_9ASTR</name>
<dbReference type="InterPro" id="IPR054722">
    <property type="entry name" value="PolX-like_BBD"/>
</dbReference>
<evidence type="ECO:0000256" key="2">
    <source>
        <dbReference type="SAM" id="Coils"/>
    </source>
</evidence>
<keyword evidence="1" id="KW-0378">Hydrolase</keyword>
<dbReference type="Proteomes" id="UP001151760">
    <property type="component" value="Unassembled WGS sequence"/>
</dbReference>
<keyword evidence="2" id="KW-0175">Coiled coil</keyword>
<sequence>MERVTQQPNSGNKTSFCYGTSRTYTPGASEAILSKQRMFKDKVLLVQAQASGQILHEEELAFLADPGIPEGQATQTVITHNAAYQADDLDAYDSDCDELNTAKVALMANLSHYGSDALAEVHNHDNVNNNMINQVVQVISSSEQSNVVNHSETEITSDSNIIPYSQYVIESQQAAVQNSNSSAQQDALILSVIEQLKTQVANCTKINLENKSVNDTLTAELERYKEQVKVLNEGQNVDFKKKDNVSDSCAQSVEIDRLKQTLSEHLKEKESLMQKVSLLKDDFKKEESRNIDREIALEKRIKQLDNIVFKRDQSAQTVHMLTKPQFFYDHTTKQALGFQNPFYLKKAQQLEPKLYVGDIIEKTNPIVIPDSEETLTLAEESRSKMLLKHKDNMMLEKQVNTTPVDYAAFNQLYKDFETRFVPQTKLSAEQAFWSKNSVNSPEPTLSSRPTKVEVPKELPKVSMVNTSLKKLKHHLASFDVDLFNTFNQYLVDEISEVQNVFYQMEQVVEQHRLESKTFEVKMNQVLNENERLLEQVLSKDILNIIVSYSVDNSDVNVHECEKCLKLETEIQTNFVEKEIYDKLFKSFTTLEKHYISLEVDTQLNQEIFQRDNSISNQSAPSFDQLVKIDENKVKKDLEEIETINIELDPRVTKLIAENEHLKQTYKQRYDSIKPARIQSKEQCVDLINQVNLKFVEISDLNASLQEKVLVITDLRDELRKLKGKALVDNDVTRHPSDLEMPLTNIEPITPKLLNKRTTHSAYIKHNQEEAAVLRDLVDHIKANYPLDQALESAFKYTKLIQELLTKISKTCPNINNSDFIKNVNARVKSKSVKKSSKRKFWKPTGKVFTNIGYTWRPTSQTFTIVGNACALTRITTPTEVPLRKLTTLENETPKLVITLVYSRKPRKSKTNVPDSKSKVIQIVLWYLDSGCSKHMTGDRSQLTNFVNKFLGTVKFGNDHVAKILGYGDYQIGNVTISRVYYVEGLGHNLFSVGQFCDSNLEVAFRQHTCFIRNLEGVDLLTGSRGNNLYTLSLGDMMASSPICLLSKASKTKSWLWHRRLSHLNFGAINHLARHGLVRGLPKLKFEKDHLCSACAMGKSKKKPHKPKSEDTNQEKLYLLHMDLYRPMRVASVNGKKYIIIFVDDYSRITLVKCLRSKDEAPDFIIKFVKMIQVRLKTPVQRIKTDNGTEFVN</sequence>
<feature type="domain" description="Integrase catalytic" evidence="3">
    <location>
        <begin position="1102"/>
        <end position="1192"/>
    </location>
</feature>
<proteinExistence type="predicted"/>
<keyword evidence="1" id="KW-0645">Protease</keyword>
<dbReference type="InterPro" id="IPR036397">
    <property type="entry name" value="RNaseH_sf"/>
</dbReference>
<evidence type="ECO:0000256" key="1">
    <source>
        <dbReference type="ARBA" id="ARBA00022670"/>
    </source>
</evidence>
<dbReference type="InterPro" id="IPR025724">
    <property type="entry name" value="GAG-pre-integrase_dom"/>
</dbReference>